<organism evidence="9 10">
    <name type="scientific">Parabacteroides gordonii MS-1 = DSM 23371</name>
    <dbReference type="NCBI Taxonomy" id="1203610"/>
    <lineage>
        <taxon>Bacteria</taxon>
        <taxon>Pseudomonadati</taxon>
        <taxon>Bacteroidota</taxon>
        <taxon>Bacteroidia</taxon>
        <taxon>Bacteroidales</taxon>
        <taxon>Tannerellaceae</taxon>
        <taxon>Parabacteroides</taxon>
    </lineage>
</organism>
<dbReference type="AlphaFoldDB" id="A0A0F5JSI1"/>
<keyword evidence="10" id="KW-1185">Reference proteome</keyword>
<feature type="chain" id="PRO_5002490826" description="RagB/SusD domain-containing protein" evidence="6">
    <location>
        <begin position="22"/>
        <end position="530"/>
    </location>
</feature>
<keyword evidence="5" id="KW-0998">Cell outer membrane</keyword>
<dbReference type="Pfam" id="PF14322">
    <property type="entry name" value="SusD-like_3"/>
    <property type="match status" value="1"/>
</dbReference>
<dbReference type="EMBL" id="AQHW01000002">
    <property type="protein sequence ID" value="KKB60560.1"/>
    <property type="molecule type" value="Genomic_DNA"/>
</dbReference>
<evidence type="ECO:0000259" key="8">
    <source>
        <dbReference type="Pfam" id="PF14322"/>
    </source>
</evidence>
<dbReference type="GO" id="GO:0009279">
    <property type="term" value="C:cell outer membrane"/>
    <property type="evidence" value="ECO:0007669"/>
    <property type="project" value="UniProtKB-SubCell"/>
</dbReference>
<evidence type="ECO:0000256" key="6">
    <source>
        <dbReference type="SAM" id="SignalP"/>
    </source>
</evidence>
<feature type="domain" description="SusD-like N-terminal" evidence="8">
    <location>
        <begin position="95"/>
        <end position="222"/>
    </location>
</feature>
<dbReference type="InterPro" id="IPR011990">
    <property type="entry name" value="TPR-like_helical_dom_sf"/>
</dbReference>
<evidence type="ECO:0000256" key="5">
    <source>
        <dbReference type="ARBA" id="ARBA00023237"/>
    </source>
</evidence>
<comment type="subcellular location">
    <subcellularLocation>
        <location evidence="1">Cell outer membrane</location>
    </subcellularLocation>
</comment>
<comment type="caution">
    <text evidence="9">The sequence shown here is derived from an EMBL/GenBank/DDBJ whole genome shotgun (WGS) entry which is preliminary data.</text>
</comment>
<dbReference type="InterPro" id="IPR033985">
    <property type="entry name" value="SusD-like_N"/>
</dbReference>
<evidence type="ECO:0000256" key="3">
    <source>
        <dbReference type="ARBA" id="ARBA00022729"/>
    </source>
</evidence>
<keyword evidence="4" id="KW-0472">Membrane</keyword>
<evidence type="ECO:0000256" key="2">
    <source>
        <dbReference type="ARBA" id="ARBA00006275"/>
    </source>
</evidence>
<dbReference type="Proteomes" id="UP000033035">
    <property type="component" value="Unassembled WGS sequence"/>
</dbReference>
<evidence type="ECO:0000313" key="9">
    <source>
        <dbReference type="EMBL" id="KKB60560.1"/>
    </source>
</evidence>
<keyword evidence="3 6" id="KW-0732">Signal</keyword>
<evidence type="ECO:0000256" key="4">
    <source>
        <dbReference type="ARBA" id="ARBA00023136"/>
    </source>
</evidence>
<evidence type="ECO:0008006" key="11">
    <source>
        <dbReference type="Google" id="ProtNLM"/>
    </source>
</evidence>
<feature type="domain" description="RagB/SusD" evidence="7">
    <location>
        <begin position="317"/>
        <end position="530"/>
    </location>
</feature>
<dbReference type="Pfam" id="PF07980">
    <property type="entry name" value="SusD_RagB"/>
    <property type="match status" value="1"/>
</dbReference>
<protein>
    <recommendedName>
        <fullName evidence="11">RagB/SusD domain-containing protein</fullName>
    </recommendedName>
</protein>
<dbReference type="STRING" id="1203610.HMPREF1536_00441"/>
<sequence>MKRYKYGIYALCLGSMLTLNGCFNLDEETYSEITEDVYVPSTEDEVPVLATAYTPLRFIMDWYGYFDLQEESGDVIVTPTRPNGWDDGGVYKRMHLHTWTNQQGQPQTTWENCFNGINNANKILFRADEGFFVPERKDAIVAEVRAIRALWYAILCDSHGNVPIQTSFSTDIPKQSTRKEVFDFIIKELTEVLPTLSEDVNKSTYGRLTQWGARCLLARMYLNAEVYTGTPAWDKALEQCNKIIESNKFVLEDNYKDNFKTDNENSGEAIFAIPYDAIFNMGTNNGPVFGMHMKWLASESNQVYDMLAQPWNGSGANPQFINSYDPDDQRMQDTWLQGPQKNSAGETIFEYTNKLPSLYKSEAYDGYRVGKYEIAYGAKSALSNDFPYFRYAEVLLMKAECLLRLGQDEQEAANLVTQIRERSFKNNPEKARVTVEELKADTKIQYGILDENGNITDPGDRTPVELGGLYDEWGWEFAAEARRRTDMIRFGTFQTKSWFNHKPVGNHAILFPIHLDDLNTNTNLKQNPGY</sequence>
<dbReference type="Gene3D" id="1.25.40.390">
    <property type="match status" value="1"/>
</dbReference>
<feature type="signal peptide" evidence="6">
    <location>
        <begin position="1"/>
        <end position="21"/>
    </location>
</feature>
<reference evidence="9 10" key="1">
    <citation type="submission" date="2013-04" db="EMBL/GenBank/DDBJ databases">
        <title>The Genome Sequence of Parabacteroides gordonii DSM 23371.</title>
        <authorList>
            <consortium name="The Broad Institute Genomics Platform"/>
            <person name="Earl A."/>
            <person name="Ward D."/>
            <person name="Feldgarden M."/>
            <person name="Gevers D."/>
            <person name="Martens E."/>
            <person name="Sakamoto M."/>
            <person name="Benno Y."/>
            <person name="Suzuki N."/>
            <person name="Matsunaga N."/>
            <person name="Koshihara K."/>
            <person name="Seki M."/>
            <person name="Komiya H."/>
            <person name="Walker B."/>
            <person name="Young S."/>
            <person name="Zeng Q."/>
            <person name="Gargeya S."/>
            <person name="Fitzgerald M."/>
            <person name="Haas B."/>
            <person name="Abouelleil A."/>
            <person name="Allen A.W."/>
            <person name="Alvarado L."/>
            <person name="Arachchi H.M."/>
            <person name="Berlin A.M."/>
            <person name="Chapman S.B."/>
            <person name="Gainer-Dewar J."/>
            <person name="Goldberg J."/>
            <person name="Griggs A."/>
            <person name="Gujja S."/>
            <person name="Hansen M."/>
            <person name="Howarth C."/>
            <person name="Imamovic A."/>
            <person name="Ireland A."/>
            <person name="Larimer J."/>
            <person name="McCowan C."/>
            <person name="Murphy C."/>
            <person name="Pearson M."/>
            <person name="Poon T.W."/>
            <person name="Priest M."/>
            <person name="Roberts A."/>
            <person name="Saif S."/>
            <person name="Shea T."/>
            <person name="Sisk P."/>
            <person name="Sykes S."/>
            <person name="Wortman J."/>
            <person name="Nusbaum C."/>
            <person name="Birren B."/>
        </authorList>
    </citation>
    <scope>NUCLEOTIDE SEQUENCE [LARGE SCALE GENOMIC DNA]</scope>
    <source>
        <strain evidence="9 10">MS-1</strain>
    </source>
</reference>
<dbReference type="InterPro" id="IPR012944">
    <property type="entry name" value="SusD_RagB_dom"/>
</dbReference>
<accession>A0A0F5JSI1</accession>
<dbReference type="HOGENOM" id="CLU_015553_1_2_10"/>
<gene>
    <name evidence="9" type="ORF">HMPREF1536_00441</name>
</gene>
<evidence type="ECO:0000313" key="10">
    <source>
        <dbReference type="Proteomes" id="UP000033035"/>
    </source>
</evidence>
<comment type="similarity">
    <text evidence="2">Belongs to the SusD family.</text>
</comment>
<dbReference type="PATRIC" id="fig|1203610.3.peg.461"/>
<dbReference type="RefSeq" id="WP_028730501.1">
    <property type="nucleotide sequence ID" value="NZ_KE386766.1"/>
</dbReference>
<evidence type="ECO:0000256" key="1">
    <source>
        <dbReference type="ARBA" id="ARBA00004442"/>
    </source>
</evidence>
<dbReference type="SUPFAM" id="SSF48452">
    <property type="entry name" value="TPR-like"/>
    <property type="match status" value="1"/>
</dbReference>
<evidence type="ECO:0000259" key="7">
    <source>
        <dbReference type="Pfam" id="PF07980"/>
    </source>
</evidence>
<proteinExistence type="inferred from homology"/>
<name>A0A0F5JSI1_9BACT</name>